<gene>
    <name evidence="1" type="ORF">B9G98_02410</name>
</gene>
<sequence length="122" mass="13682">MYQIDVETLLTVNPRDGLYMCTNVVYLYAQLLSTNSSGSEALLGSLDQQSQVWADFGPLATYDGVEGDFVKIIGEWNAHRSLVMLKIEPSDPKTLLDPTSQRRIAKCIKLMLKMARIRAQSQ</sequence>
<name>A0A2T0FIH9_9ASCO</name>
<comment type="caution">
    <text evidence="1">The sequence shown here is derived from an EMBL/GenBank/DDBJ whole genome shotgun (WGS) entry which is preliminary data.</text>
</comment>
<evidence type="ECO:0000313" key="1">
    <source>
        <dbReference type="EMBL" id="PRT54790.1"/>
    </source>
</evidence>
<reference evidence="1 2" key="1">
    <citation type="submission" date="2017-04" db="EMBL/GenBank/DDBJ databases">
        <title>Genome sequencing of [Candida] sorbophila.</title>
        <authorList>
            <person name="Ahn J.O."/>
        </authorList>
    </citation>
    <scope>NUCLEOTIDE SEQUENCE [LARGE SCALE GENOMIC DNA]</scope>
    <source>
        <strain evidence="1 2">DS02</strain>
    </source>
</reference>
<dbReference type="Proteomes" id="UP000238350">
    <property type="component" value="Unassembled WGS sequence"/>
</dbReference>
<dbReference type="GeneID" id="36516158"/>
<organism evidence="1 2">
    <name type="scientific">Wickerhamiella sorbophila</name>
    <dbReference type="NCBI Taxonomy" id="45607"/>
    <lineage>
        <taxon>Eukaryota</taxon>
        <taxon>Fungi</taxon>
        <taxon>Dikarya</taxon>
        <taxon>Ascomycota</taxon>
        <taxon>Saccharomycotina</taxon>
        <taxon>Dipodascomycetes</taxon>
        <taxon>Dipodascales</taxon>
        <taxon>Trichomonascaceae</taxon>
        <taxon>Wickerhamiella</taxon>
    </lineage>
</organism>
<evidence type="ECO:0000313" key="2">
    <source>
        <dbReference type="Proteomes" id="UP000238350"/>
    </source>
</evidence>
<keyword evidence="2" id="KW-1185">Reference proteome</keyword>
<accession>A0A2T0FIH9</accession>
<protein>
    <submittedName>
        <fullName evidence="1">Uncharacterized protein</fullName>
    </submittedName>
</protein>
<dbReference type="RefSeq" id="XP_024664735.1">
    <property type="nucleotide sequence ID" value="XM_024808967.1"/>
</dbReference>
<dbReference type="AlphaFoldDB" id="A0A2T0FIH9"/>
<proteinExistence type="predicted"/>
<dbReference type="EMBL" id="NDIQ01000021">
    <property type="protein sequence ID" value="PRT54790.1"/>
    <property type="molecule type" value="Genomic_DNA"/>
</dbReference>